<gene>
    <name evidence="8" type="primary">Aste57867_24041</name>
    <name evidence="7" type="ORF">As57867_023968</name>
    <name evidence="8" type="ORF">ASTE57867_24041</name>
</gene>
<name>A0A485LQG5_9STRA</name>
<dbReference type="Proteomes" id="UP000332933">
    <property type="component" value="Unassembled WGS sequence"/>
</dbReference>
<feature type="transmembrane region" description="Helical" evidence="5">
    <location>
        <begin position="41"/>
        <end position="62"/>
    </location>
</feature>
<keyword evidence="2 5" id="KW-0812">Transmembrane</keyword>
<evidence type="ECO:0000256" key="2">
    <source>
        <dbReference type="ARBA" id="ARBA00022692"/>
    </source>
</evidence>
<evidence type="ECO:0000313" key="9">
    <source>
        <dbReference type="Proteomes" id="UP000332933"/>
    </source>
</evidence>
<feature type="transmembrane region" description="Helical" evidence="5">
    <location>
        <begin position="388"/>
        <end position="410"/>
    </location>
</feature>
<evidence type="ECO:0000256" key="5">
    <source>
        <dbReference type="SAM" id="Phobius"/>
    </source>
</evidence>
<reference evidence="8 9" key="1">
    <citation type="submission" date="2019-03" db="EMBL/GenBank/DDBJ databases">
        <authorList>
            <person name="Gaulin E."/>
            <person name="Dumas B."/>
        </authorList>
    </citation>
    <scope>NUCLEOTIDE SEQUENCE [LARGE SCALE GENOMIC DNA]</scope>
    <source>
        <strain evidence="8">CBS 568.67</strain>
    </source>
</reference>
<keyword evidence="3 5" id="KW-1133">Transmembrane helix</keyword>
<feature type="transmembrane region" description="Helical" evidence="5">
    <location>
        <begin position="325"/>
        <end position="343"/>
    </location>
</feature>
<evidence type="ECO:0000256" key="4">
    <source>
        <dbReference type="ARBA" id="ARBA00023136"/>
    </source>
</evidence>
<proteinExistence type="predicted"/>
<dbReference type="AlphaFoldDB" id="A0A485LQG5"/>
<evidence type="ECO:0000256" key="1">
    <source>
        <dbReference type="ARBA" id="ARBA00004141"/>
    </source>
</evidence>
<comment type="subcellular location">
    <subcellularLocation>
        <location evidence="1">Membrane</location>
        <topology evidence="1">Multi-pass membrane protein</topology>
    </subcellularLocation>
</comment>
<keyword evidence="4 5" id="KW-0472">Membrane</keyword>
<sequence length="597" mass="64686">MSRDARGMLTSQKSLREDPSTISLAQAKAAVRARAALRNHFFGLATTLLFLISFASMLALVFPTQDINLAESGLRQILLSSSSSSGVQAPNDSNAAAFLHIRSHDDILQWVHQRLLPSIYADKSNDDGAPIFFAQAHQLLSVQLLVTTRQPTSCRRQLFNQSRMCYRDAPTSDDLVHHPSINLPLSVAVIISNSTLLDQVRAMLRANESLAFPVHFHTISVALVTYTPNVDVLTHATLTITQHVGGSIEPRAAFAAASIQPYDQGAVQHVLDATNAVFVVSILVWYVGGGAATAAAIGLDMATLVLVVGFYGLWAWHVYATHDAVRALAAAAAPPGPLVLALARQMTLLQGVASVVLGCLASRIVGAMAFHPTLGLVTLTLHRALSHLVSFAVVFGLTLFVFAATGRFVLGGSAFATYGQATTTTFRMLLVNPVDLVIDDTSGHLATLWILAMRSVLGLVLLNIVVAIVLDAYATVQARSMDGRRRRPMAREFLMVLQQARHAVTRRTPHATFLAALHNGSLDECHFITWDELATRLQLSRADATNVVAMLKSYAPTWEEDEEDGDGGQDEDELVAEMMAMQDQLARLIARQRRAHA</sequence>
<protein>
    <submittedName>
        <fullName evidence="8">Aste57867_24041 protein</fullName>
    </submittedName>
</protein>
<accession>A0A485LQG5</accession>
<organism evidence="8 9">
    <name type="scientific">Aphanomyces stellatus</name>
    <dbReference type="NCBI Taxonomy" id="120398"/>
    <lineage>
        <taxon>Eukaryota</taxon>
        <taxon>Sar</taxon>
        <taxon>Stramenopiles</taxon>
        <taxon>Oomycota</taxon>
        <taxon>Saprolegniomycetes</taxon>
        <taxon>Saprolegniales</taxon>
        <taxon>Verrucalvaceae</taxon>
        <taxon>Aphanomyces</taxon>
    </lineage>
</organism>
<feature type="transmembrane region" description="Helical" evidence="5">
    <location>
        <begin position="283"/>
        <end position="313"/>
    </location>
</feature>
<feature type="domain" description="Polycystin cation channel PKD1/PKD2" evidence="6">
    <location>
        <begin position="342"/>
        <end position="476"/>
    </location>
</feature>
<evidence type="ECO:0000313" key="7">
    <source>
        <dbReference type="EMBL" id="KAF0683960.1"/>
    </source>
</evidence>
<dbReference type="PANTHER" id="PTHR10877:SF183">
    <property type="entry name" value="AT14535P-RELATED"/>
    <property type="match status" value="1"/>
</dbReference>
<dbReference type="GO" id="GO:0016020">
    <property type="term" value="C:membrane"/>
    <property type="evidence" value="ECO:0007669"/>
    <property type="project" value="UniProtKB-SubCell"/>
</dbReference>
<evidence type="ECO:0000259" key="6">
    <source>
        <dbReference type="Pfam" id="PF08016"/>
    </source>
</evidence>
<dbReference type="EMBL" id="VJMH01007338">
    <property type="protein sequence ID" value="KAF0683960.1"/>
    <property type="molecule type" value="Genomic_DNA"/>
</dbReference>
<feature type="transmembrane region" description="Helical" evidence="5">
    <location>
        <begin position="355"/>
        <end position="381"/>
    </location>
</feature>
<dbReference type="Pfam" id="PF08016">
    <property type="entry name" value="PKD_channel"/>
    <property type="match status" value="1"/>
</dbReference>
<dbReference type="InterPro" id="IPR051223">
    <property type="entry name" value="Polycystin"/>
</dbReference>
<dbReference type="Gene3D" id="1.10.287.70">
    <property type="match status" value="1"/>
</dbReference>
<evidence type="ECO:0000256" key="3">
    <source>
        <dbReference type="ARBA" id="ARBA00022989"/>
    </source>
</evidence>
<dbReference type="EMBL" id="CAADRA010007364">
    <property type="protein sequence ID" value="VFU00684.1"/>
    <property type="molecule type" value="Genomic_DNA"/>
</dbReference>
<keyword evidence="9" id="KW-1185">Reference proteome</keyword>
<dbReference type="PANTHER" id="PTHR10877">
    <property type="entry name" value="POLYCYSTIN FAMILY MEMBER"/>
    <property type="match status" value="1"/>
</dbReference>
<evidence type="ECO:0000313" key="8">
    <source>
        <dbReference type="EMBL" id="VFU00684.1"/>
    </source>
</evidence>
<dbReference type="InterPro" id="IPR013122">
    <property type="entry name" value="PKD1_2_channel"/>
</dbReference>
<reference evidence="7" key="2">
    <citation type="submission" date="2019-06" db="EMBL/GenBank/DDBJ databases">
        <title>Genomics analysis of Aphanomyces spp. identifies a new class of oomycete effector associated with host adaptation.</title>
        <authorList>
            <person name="Gaulin E."/>
        </authorList>
    </citation>
    <scope>NUCLEOTIDE SEQUENCE</scope>
    <source>
        <strain evidence="7">CBS 578.67</strain>
    </source>
</reference>
<feature type="transmembrane region" description="Helical" evidence="5">
    <location>
        <begin position="456"/>
        <end position="476"/>
    </location>
</feature>